<dbReference type="OrthoDB" id="6077599at2759"/>
<dbReference type="PROSITE" id="PS51154">
    <property type="entry name" value="MACRO"/>
    <property type="match status" value="1"/>
</dbReference>
<evidence type="ECO:0000256" key="8">
    <source>
        <dbReference type="SAM" id="MobiDB-lite"/>
    </source>
</evidence>
<keyword evidence="6" id="KW-0496">Mitochondrion</keyword>
<evidence type="ECO:0000256" key="3">
    <source>
        <dbReference type="ARBA" id="ARBA00022723"/>
    </source>
</evidence>
<dbReference type="Gene3D" id="3.40.220.10">
    <property type="entry name" value="Leucine Aminopeptidase, subunit E, domain 1"/>
    <property type="match status" value="1"/>
</dbReference>
<accession>A0A8H7CLL0</accession>
<dbReference type="GO" id="GO:0005739">
    <property type="term" value="C:mitochondrion"/>
    <property type="evidence" value="ECO:0007669"/>
    <property type="project" value="UniProtKB-SubCell"/>
</dbReference>
<comment type="cofactor">
    <cofactor evidence="1">
        <name>Zn(2+)</name>
        <dbReference type="ChEBI" id="CHEBI:29105"/>
    </cofactor>
</comment>
<evidence type="ECO:0000256" key="4">
    <source>
        <dbReference type="ARBA" id="ARBA00022801"/>
    </source>
</evidence>
<evidence type="ECO:0000256" key="5">
    <source>
        <dbReference type="ARBA" id="ARBA00022833"/>
    </source>
</evidence>
<dbReference type="PANTHER" id="PTHR11106">
    <property type="entry name" value="GANGLIOSIDE INDUCED DIFFERENTIATION ASSOCIATED PROTEIN 2-RELATED"/>
    <property type="match status" value="1"/>
</dbReference>
<evidence type="ECO:0000256" key="2">
    <source>
        <dbReference type="ARBA" id="ARBA00004173"/>
    </source>
</evidence>
<sequence length="569" mass="61344">MSVLSLPEYRNLIDLSPPAGLNDQTATSQDLDVAYGIALDYLDPDDALAHMDQDTVVRALLTVRDPAEGPLPDTVLRAVDIILAAKLTGSTLTAVDSIPALTNLFPSPSVPLPPLLLPHLVLPRGHHTDILAPAGDCQCMQLGAPGMLQTELRADCYTIMQAQGGQEPDGYAKVTKAWSLPCGYVLHTVGPQLNRGSAPSKEEEEALSGCYTSCLDLADELGTIDAVAFPCISTGLFAFPGDVAARLALRAVDGWLAAHPTTNMRVVFTLFLPADVENYTQALSAVFPAIVAQTSKKIRPLLPPGVVDAIKNADAIMIRAGAGLSVDAVHKELGLGLDYTSPTVFSTLYPGLVKSTKMRCLYDTFGNDFPDANTALAFRLLHAHTILNWGPTPVYAALHKLVHTVANKDYFVVTSNADRLFFQSGFDPARIYTPQGGYALLQCMQPCSPHAYFPIQPFIDRALPHLDRATVRFPDDVFEEVRPHCPRCGSVDVFLNVRAAGWFLETPQAGERAAYEGFIARCVRDGKRLLLLELGAGFNTPSVIRWPGERMAKDGGGEGDAGPGEWQDT</sequence>
<dbReference type="EMBL" id="JACAZI010000017">
    <property type="protein sequence ID" value="KAF7342175.1"/>
    <property type="molecule type" value="Genomic_DNA"/>
</dbReference>
<feature type="region of interest" description="Disordered" evidence="8">
    <location>
        <begin position="547"/>
        <end position="569"/>
    </location>
</feature>
<dbReference type="Proteomes" id="UP000620124">
    <property type="component" value="Unassembled WGS sequence"/>
</dbReference>
<keyword evidence="5" id="KW-0862">Zinc</keyword>
<evidence type="ECO:0000313" key="10">
    <source>
        <dbReference type="EMBL" id="KAF7342175.1"/>
    </source>
</evidence>
<dbReference type="GO" id="GO:0046872">
    <property type="term" value="F:metal ion binding"/>
    <property type="evidence" value="ECO:0007669"/>
    <property type="project" value="UniProtKB-KW"/>
</dbReference>
<dbReference type="InterPro" id="IPR043472">
    <property type="entry name" value="Macro_dom-like"/>
</dbReference>
<dbReference type="InterPro" id="IPR029035">
    <property type="entry name" value="DHS-like_NAD/FAD-binding_dom"/>
</dbReference>
<dbReference type="GO" id="GO:0016798">
    <property type="term" value="F:hydrolase activity, acting on glycosyl bonds"/>
    <property type="evidence" value="ECO:0007669"/>
    <property type="project" value="UniProtKB-KW"/>
</dbReference>
<feature type="domain" description="Macro" evidence="9">
    <location>
        <begin position="18"/>
        <end position="287"/>
    </location>
</feature>
<keyword evidence="7" id="KW-0326">Glycosidase</keyword>
<keyword evidence="3" id="KW-0479">Metal-binding</keyword>
<evidence type="ECO:0000259" key="9">
    <source>
        <dbReference type="PROSITE" id="PS51154"/>
    </source>
</evidence>
<feature type="compositionally biased region" description="Basic and acidic residues" evidence="8">
    <location>
        <begin position="547"/>
        <end position="556"/>
    </location>
</feature>
<comment type="caution">
    <text evidence="10">The sequence shown here is derived from an EMBL/GenBank/DDBJ whole genome shotgun (WGS) entry which is preliminary data.</text>
</comment>
<dbReference type="SUPFAM" id="SSF52467">
    <property type="entry name" value="DHS-like NAD/FAD-binding domain"/>
    <property type="match status" value="1"/>
</dbReference>
<proteinExistence type="predicted"/>
<dbReference type="SUPFAM" id="SSF52949">
    <property type="entry name" value="Macro domain-like"/>
    <property type="match status" value="1"/>
</dbReference>
<dbReference type="PANTHER" id="PTHR11106:SF121">
    <property type="entry name" value="ADP-RIBOSE 1''-PHOSPHATE PHOSPHATASE"/>
    <property type="match status" value="1"/>
</dbReference>
<dbReference type="Gene3D" id="3.40.50.1220">
    <property type="entry name" value="TPP-binding domain"/>
    <property type="match status" value="1"/>
</dbReference>
<gene>
    <name evidence="10" type="ORF">MVEN_01805300</name>
</gene>
<organism evidence="10 11">
    <name type="scientific">Mycena venus</name>
    <dbReference type="NCBI Taxonomy" id="2733690"/>
    <lineage>
        <taxon>Eukaryota</taxon>
        <taxon>Fungi</taxon>
        <taxon>Dikarya</taxon>
        <taxon>Basidiomycota</taxon>
        <taxon>Agaricomycotina</taxon>
        <taxon>Agaricomycetes</taxon>
        <taxon>Agaricomycetidae</taxon>
        <taxon>Agaricales</taxon>
        <taxon>Marasmiineae</taxon>
        <taxon>Mycenaceae</taxon>
        <taxon>Mycena</taxon>
    </lineage>
</organism>
<keyword evidence="11" id="KW-1185">Reference proteome</keyword>
<dbReference type="SMART" id="SM00506">
    <property type="entry name" value="A1pp"/>
    <property type="match status" value="1"/>
</dbReference>
<reference evidence="10" key="1">
    <citation type="submission" date="2020-05" db="EMBL/GenBank/DDBJ databases">
        <title>Mycena genomes resolve the evolution of fungal bioluminescence.</title>
        <authorList>
            <person name="Tsai I.J."/>
        </authorList>
    </citation>
    <scope>NUCLEOTIDE SEQUENCE</scope>
    <source>
        <strain evidence="10">CCC161011</strain>
    </source>
</reference>
<dbReference type="AlphaFoldDB" id="A0A8H7CLL0"/>
<evidence type="ECO:0000313" key="11">
    <source>
        <dbReference type="Proteomes" id="UP000620124"/>
    </source>
</evidence>
<name>A0A8H7CLL0_9AGAR</name>
<comment type="subcellular location">
    <subcellularLocation>
        <location evidence="2">Mitochondrion</location>
    </subcellularLocation>
</comment>
<evidence type="ECO:0000256" key="7">
    <source>
        <dbReference type="ARBA" id="ARBA00023295"/>
    </source>
</evidence>
<dbReference type="InterPro" id="IPR002589">
    <property type="entry name" value="Macro_dom"/>
</dbReference>
<dbReference type="Pfam" id="PF01661">
    <property type="entry name" value="Macro"/>
    <property type="match status" value="1"/>
</dbReference>
<keyword evidence="4" id="KW-0378">Hydrolase</keyword>
<evidence type="ECO:0000256" key="6">
    <source>
        <dbReference type="ARBA" id="ARBA00023128"/>
    </source>
</evidence>
<evidence type="ECO:0000256" key="1">
    <source>
        <dbReference type="ARBA" id="ARBA00001947"/>
    </source>
</evidence>
<protein>
    <submittedName>
        <fullName evidence="10">A1pp-domain-containing protein</fullName>
    </submittedName>
</protein>